<sequence length="186" mass="20674">MKYLNVFVVLVALFLAACSKKAYTVDAVGNTNINPAKANTYGFASQVDNKLDEGFFFLNDLMLKAEIRDAVKHEMDSRGYTHTPSQPDLIVNFRVFDKPAEIQSVDQLGSNYWAAGEINGYTTPETVRLKEGSLMVHLVDRKTGKLVWQGYASGLMDGNAFTKGGNKIDEAVSLVFDKFNYRADNL</sequence>
<name>A0A6J4IS25_9SPHI</name>
<evidence type="ECO:0000256" key="1">
    <source>
        <dbReference type="SAM" id="SignalP"/>
    </source>
</evidence>
<dbReference type="AlphaFoldDB" id="A0A6J4IS25"/>
<evidence type="ECO:0000313" key="3">
    <source>
        <dbReference type="EMBL" id="CAA9260059.1"/>
    </source>
</evidence>
<evidence type="ECO:0000259" key="2">
    <source>
        <dbReference type="Pfam" id="PF13590"/>
    </source>
</evidence>
<dbReference type="PROSITE" id="PS51257">
    <property type="entry name" value="PROKAR_LIPOPROTEIN"/>
    <property type="match status" value="1"/>
</dbReference>
<protein>
    <recommendedName>
        <fullName evidence="2">DUF4136 domain-containing protein</fullName>
    </recommendedName>
</protein>
<dbReference type="InterPro" id="IPR025411">
    <property type="entry name" value="DUF4136"/>
</dbReference>
<dbReference type="Pfam" id="PF13590">
    <property type="entry name" value="DUF4136"/>
    <property type="match status" value="1"/>
</dbReference>
<proteinExistence type="predicted"/>
<accession>A0A6J4IS25</accession>
<keyword evidence="1" id="KW-0732">Signal</keyword>
<feature type="chain" id="PRO_5026679937" description="DUF4136 domain-containing protein" evidence="1">
    <location>
        <begin position="23"/>
        <end position="186"/>
    </location>
</feature>
<dbReference type="EMBL" id="CADCTQ010000217">
    <property type="protein sequence ID" value="CAA9260059.1"/>
    <property type="molecule type" value="Genomic_DNA"/>
</dbReference>
<dbReference type="Gene3D" id="3.30.160.670">
    <property type="match status" value="1"/>
</dbReference>
<reference evidence="3" key="1">
    <citation type="submission" date="2020-02" db="EMBL/GenBank/DDBJ databases">
        <authorList>
            <person name="Meier V. D."/>
        </authorList>
    </citation>
    <scope>NUCLEOTIDE SEQUENCE</scope>
    <source>
        <strain evidence="3">AVDCRST_MAG56</strain>
    </source>
</reference>
<organism evidence="3">
    <name type="scientific">uncultured Cytophagales bacterium</name>
    <dbReference type="NCBI Taxonomy" id="158755"/>
    <lineage>
        <taxon>Bacteria</taxon>
        <taxon>Pseudomonadati</taxon>
        <taxon>Bacteroidota</taxon>
        <taxon>Sphingobacteriia</taxon>
        <taxon>Sphingobacteriales</taxon>
        <taxon>environmental samples</taxon>
    </lineage>
</organism>
<feature type="signal peptide" evidence="1">
    <location>
        <begin position="1"/>
        <end position="22"/>
    </location>
</feature>
<feature type="domain" description="DUF4136" evidence="2">
    <location>
        <begin position="36"/>
        <end position="179"/>
    </location>
</feature>
<gene>
    <name evidence="3" type="ORF">AVDCRST_MAG56-2483</name>
</gene>